<dbReference type="EMBL" id="AP025314">
    <property type="protein sequence ID" value="BDD08878.1"/>
    <property type="molecule type" value="Genomic_DNA"/>
</dbReference>
<sequence length="969" mass="106798">MKHFLPLFGVLFFLNFAVLAQSVRCPDENMLGPDRDICKGDTLKLNAGVDGSFFNLKWDDGAKGQYRTVTELGVKEYGCSGYFLSSNLVVNGDFEDDINGFYSEYKPAVRQGDMYGTGYYDVGPSPKGMHDHFIDCDEDAASFGNMLVVNGASKVGARVWYQTISVEAGNQYAFVAKFRSAVKSSPAKLEFSVDGTSLSATPIQLTGNTCQWDEFYVLWTATETKDLEIALLNYNTAVAGNDFVIGEIFFGQYCEFSDKVTVDVKAIPEIDLGDGLTVCDLETYELKAADPAVGVTYLWQDKVTTTNTFTADSTDAFRDGDKHHYWVEAKLGSCTVKDEIRIKFEDTPDEPVLDIPAVAKCEGEKVSLGAGVLADSYEWSTGKTDSATVFTEKGSYWVEASNGICKIKKDFDLDFLESPDVSLGEDAVLCDDEELTLPKTAGTPAAGEVWTYKWKKDGVEVGTDPTYTVDEAKGKYTYIVEVSNVACTRRDTLEVEYEVTPDEIVLDIPAPKCQGETVDLDAKVTARTYKWLGGSSPDQQKNSYTQTGNYSVEASNLRCVRKKDFSLDFRVRPTAVLGDDILLCGDETKLLEPNADHTLTYRWQNGSLSPTFLVDKAGEYHVSISNGDCTGKDTIKIAKREIPVIDIVGPPANCNSEKVQVDLTTVNADEYRWSGGATPQAPVNEFDVAGKYTVEASNFEDGYAGKCVSDMSSFEVVFVERPAPDLGAEDILLCDNATELLDPGTDDTFVYKWYENDAEISGVSTPTFTVDKGATGAGDYTYKVEVANGDCVGEATVGVKYNVTPKVTAIPENIEACEGDVLTLDVGVTAESVEWWEGSTESQVEVSEAGDYFVKVANSICESTHDFTLRYRACGDVLDYPRVITPNSDGFNDRFLPKKIYKIGDYKLKIYNRRGNKVYESGSQEEGWDGTATSEIKEGTYFWVVEYTYIDRDLKTQTAQRSGYVYVKM</sequence>
<dbReference type="AlphaFoldDB" id="A0AAU9CFW3"/>
<dbReference type="Proteomes" id="UP001348817">
    <property type="component" value="Chromosome"/>
</dbReference>
<dbReference type="RefSeq" id="WP_338394107.1">
    <property type="nucleotide sequence ID" value="NZ_AP025314.1"/>
</dbReference>
<dbReference type="KEGG" id="fax:FUAX_13100"/>
<keyword evidence="3" id="KW-1185">Reference proteome</keyword>
<name>A0AAU9CFW3_9BACT</name>
<organism evidence="2 3">
    <name type="scientific">Fulvitalea axinellae</name>
    <dbReference type="NCBI Taxonomy" id="1182444"/>
    <lineage>
        <taxon>Bacteria</taxon>
        <taxon>Pseudomonadati</taxon>
        <taxon>Bacteroidota</taxon>
        <taxon>Cytophagia</taxon>
        <taxon>Cytophagales</taxon>
        <taxon>Persicobacteraceae</taxon>
        <taxon>Fulvitalea</taxon>
    </lineage>
</organism>
<evidence type="ECO:0000313" key="2">
    <source>
        <dbReference type="EMBL" id="BDD08878.1"/>
    </source>
</evidence>
<reference evidence="2 3" key="1">
    <citation type="submission" date="2021-12" db="EMBL/GenBank/DDBJ databases">
        <title>Genome sequencing of bacteria with rrn-lacking chromosome and rrn-plasmid.</title>
        <authorList>
            <person name="Anda M."/>
            <person name="Iwasaki W."/>
        </authorList>
    </citation>
    <scope>NUCLEOTIDE SEQUENCE [LARGE SCALE GENOMIC DNA]</scope>
    <source>
        <strain evidence="2 3">DSM 100852</strain>
    </source>
</reference>
<evidence type="ECO:0000256" key="1">
    <source>
        <dbReference type="SAM" id="SignalP"/>
    </source>
</evidence>
<gene>
    <name evidence="2" type="ORF">FUAX_13100</name>
</gene>
<keyword evidence="1" id="KW-0732">Signal</keyword>
<evidence type="ECO:0000313" key="3">
    <source>
        <dbReference type="Proteomes" id="UP001348817"/>
    </source>
</evidence>
<dbReference type="Pfam" id="PF13585">
    <property type="entry name" value="CHU_C"/>
    <property type="match status" value="1"/>
</dbReference>
<evidence type="ECO:0008006" key="4">
    <source>
        <dbReference type="Google" id="ProtNLM"/>
    </source>
</evidence>
<dbReference type="InterPro" id="IPR026341">
    <property type="entry name" value="T9SS_type_B"/>
</dbReference>
<proteinExistence type="predicted"/>
<accession>A0AAU9CFW3</accession>
<dbReference type="Gene3D" id="2.60.120.260">
    <property type="entry name" value="Galactose-binding domain-like"/>
    <property type="match status" value="1"/>
</dbReference>
<protein>
    <recommendedName>
        <fullName evidence="4">Gliding motility-associated C-terminal domain-containing protein</fullName>
    </recommendedName>
</protein>
<feature type="chain" id="PRO_5044009440" description="Gliding motility-associated C-terminal domain-containing protein" evidence="1">
    <location>
        <begin position="21"/>
        <end position="969"/>
    </location>
</feature>
<dbReference type="NCBIfam" id="TIGR04131">
    <property type="entry name" value="Bac_Flav_CTERM"/>
    <property type="match status" value="1"/>
</dbReference>
<feature type="signal peptide" evidence="1">
    <location>
        <begin position="1"/>
        <end position="20"/>
    </location>
</feature>